<proteinExistence type="inferred from homology"/>
<organism evidence="5 6">
    <name type="scientific">Rhizoctonia solani</name>
    <dbReference type="NCBI Taxonomy" id="456999"/>
    <lineage>
        <taxon>Eukaryota</taxon>
        <taxon>Fungi</taxon>
        <taxon>Dikarya</taxon>
        <taxon>Basidiomycota</taxon>
        <taxon>Agaricomycotina</taxon>
        <taxon>Agaricomycetes</taxon>
        <taxon>Cantharellales</taxon>
        <taxon>Ceratobasidiaceae</taxon>
        <taxon>Rhizoctonia</taxon>
    </lineage>
</organism>
<evidence type="ECO:0000256" key="2">
    <source>
        <dbReference type="SAM" id="MobiDB-lite"/>
    </source>
</evidence>
<evidence type="ECO:0000259" key="4">
    <source>
        <dbReference type="Pfam" id="PF05057"/>
    </source>
</evidence>
<accession>A0A8H3I2M1</accession>
<dbReference type="EMBL" id="CAJNJQ010006494">
    <property type="protein sequence ID" value="CAE7229666.1"/>
    <property type="molecule type" value="Genomic_DNA"/>
</dbReference>
<evidence type="ECO:0000256" key="1">
    <source>
        <dbReference type="ARBA" id="ARBA00007920"/>
    </source>
</evidence>
<dbReference type="AlphaFoldDB" id="A0A8H3I2M1"/>
<feature type="domain" description="DUF676" evidence="4">
    <location>
        <begin position="8"/>
        <end position="216"/>
    </location>
</feature>
<dbReference type="PANTHER" id="PTHR12482">
    <property type="entry name" value="LIPASE ROG1-RELATED-RELATED"/>
    <property type="match status" value="1"/>
</dbReference>
<keyword evidence="3" id="KW-1133">Transmembrane helix</keyword>
<evidence type="ECO:0000313" key="5">
    <source>
        <dbReference type="EMBL" id="CAE7229666.1"/>
    </source>
</evidence>
<comment type="caution">
    <text evidence="5">The sequence shown here is derived from an EMBL/GenBank/DDBJ whole genome shotgun (WGS) entry which is preliminary data.</text>
</comment>
<dbReference type="InterPro" id="IPR044294">
    <property type="entry name" value="Lipase-like"/>
</dbReference>
<dbReference type="PANTHER" id="PTHR12482:SF62">
    <property type="entry name" value="LIPASE ROG1-RELATED"/>
    <property type="match status" value="1"/>
</dbReference>
<dbReference type="SUPFAM" id="SSF53474">
    <property type="entry name" value="alpha/beta-Hydrolases"/>
    <property type="match status" value="1"/>
</dbReference>
<reference evidence="5" key="1">
    <citation type="submission" date="2021-01" db="EMBL/GenBank/DDBJ databases">
        <authorList>
            <person name="Kaushik A."/>
        </authorList>
    </citation>
    <scope>NUCLEOTIDE SEQUENCE</scope>
    <source>
        <strain evidence="5">AG5</strain>
    </source>
</reference>
<dbReference type="Gene3D" id="3.40.50.1820">
    <property type="entry name" value="alpha/beta hydrolase"/>
    <property type="match status" value="1"/>
</dbReference>
<evidence type="ECO:0000313" key="6">
    <source>
        <dbReference type="Proteomes" id="UP000663827"/>
    </source>
</evidence>
<dbReference type="InterPro" id="IPR007751">
    <property type="entry name" value="DUF676_lipase-like"/>
</dbReference>
<evidence type="ECO:0000256" key="3">
    <source>
        <dbReference type="SAM" id="Phobius"/>
    </source>
</evidence>
<protein>
    <recommendedName>
        <fullName evidence="4">DUF676 domain-containing protein</fullName>
    </recommendedName>
</protein>
<keyword evidence="3" id="KW-0812">Transmembrane</keyword>
<comment type="similarity">
    <text evidence="1">Belongs to the putative lipase ROG1 family.</text>
</comment>
<name>A0A8H3I2M1_9AGAM</name>
<sequence length="500" mass="56793">MESSSRLKNVHFLAVVHGMWGTADHLKTVEESIQKKFADIEGNTELVTLRVRTNADSFTYDGLDWGAERAIYQTIEEVEADGTKKVTKFSIFGYSLGGLISRYAIGILYQRGFFRTVKPVNFTTFSTPHLGLPRIRGFIGGLMHKLGPKMLSRTGEQFYAVDKEKWSPDDKQGRPLLEVMADKNSIFFKALKSFPHVTFYGNAVNDMTVVYCTAMAEDYDPFAALKTKSHRLGIKMDPKYKHVIESFGEVPDGEQVVISDIDQLEKERRAALRWYSPERYRTSRPFLPPFLQFPFPLNLVFYMCLPVIIPAGIAYAFVRFKRESNASRRRLRILHASPEAKSSLSEIMKQMELALADMIDSGDPGLAPEHWDDLDARTIVIEAEADDDIRQRKPTRPSTPELGAHSLLTPPSEPERKLESKSSLLPLKPNRDDPLQPMLTAGQRAMAESLNSIPQLRKVRAYFPYVRNAHSVIIVRDPELFPIHMDGMGVVQHWVDQFVL</sequence>
<dbReference type="Pfam" id="PF05057">
    <property type="entry name" value="DUF676"/>
    <property type="match status" value="1"/>
</dbReference>
<gene>
    <name evidence="5" type="ORF">RDB_LOCUS182986</name>
</gene>
<dbReference type="Proteomes" id="UP000663827">
    <property type="component" value="Unassembled WGS sequence"/>
</dbReference>
<keyword evidence="3" id="KW-0472">Membrane</keyword>
<feature type="region of interest" description="Disordered" evidence="2">
    <location>
        <begin position="385"/>
        <end position="433"/>
    </location>
</feature>
<feature type="transmembrane region" description="Helical" evidence="3">
    <location>
        <begin position="299"/>
        <end position="320"/>
    </location>
</feature>
<dbReference type="InterPro" id="IPR029058">
    <property type="entry name" value="AB_hydrolase_fold"/>
</dbReference>